<dbReference type="SUPFAM" id="SSF81767">
    <property type="entry name" value="Pre-protein crosslinking domain of SecA"/>
    <property type="match status" value="1"/>
</dbReference>
<dbReference type="Proteomes" id="UP000067476">
    <property type="component" value="Chromosome"/>
</dbReference>
<accession>A0A0K1W0T6</accession>
<dbReference type="InterPro" id="IPR027417">
    <property type="entry name" value="P-loop_NTPase"/>
</dbReference>
<sequence length="969" mass="111387">MARDKVIVRNHGKIADKIIAMEEKFSNLKDEDFVNKTSEFKERLKNGESLDDLLIETFAVVREAAYRVLGLKAYRVQLIGAIILHQGDIAEMKTGEGKTLTGLFPAYLNALSGEGVHVVTVNEYLSQRDSEINGKVYSLLGLTVGLNGRGLTKDEKRNAYSQDITYTTNAELGFDYLRDNMVYQFSQKVQRKLNYAIIDEADSILIDEARTPLIISGGSQNRVNLYKAADTFAKSISRETDIELDLEFKQVYLTESGIEKAQSYFSLDNLFDVKNTELFHLIMNALKANYTFKKEVEYTIQENEIVLIDQFTGRVMPGRAYSDGLHQAIQAKENVNVEEETVTLATITYQNFYRLYNKLSGMTGTAKTEEEEFLKIYNTRVICCPTNKPVIRKDEPDYTFGTKKAKFKKLLADLKELNDQGRPVLIGTTSVESSEQVARNLEKAGFKFEMINAKNHHREAEIVEKAGQPKAITLATNMAGRGTDIKLTEETRTNGGLFVMGVERNEARRIDNQLRGRSGRQGDPGTSRFYISMEDELMVRFASPKIRQMFLKLGDDHIKSKMFTRAITNAQKKLEGLNFDQRKNVLDYDNILSQQREAMYAQRDSILLQEDLKNVIARFQYTVAFETVENNSELVRGEKVINNKSLIESINGKLVATNAIVEKDFNSLEKNEVARLIQQKMMEYYLEKTKDVPPNVILELERRTIIQSFDKHWTKHINLSQKLRSGIYLQQYAQNNPLHEYVEESARLFNKMKVLIAQDAIEGLNESFVRSIDENDIRMSNVNQETNEKKVIDVTDKDINDILNEWKIMPNDFSRPSVEKRFNELLVDFKNDPKMLERTKFQFFILEGLMKKLDEVFEQKNKKMMELTQDDLDNILKKFDLYQKKFTKEDIKASVDKLTVDKNDEEKNRIMIEAQILLAVAEKIQEPQDYVVKDKKGKVKKIIKVNKDGSVNPDEIHDTEQVQTKTKIG</sequence>
<evidence type="ECO:0000256" key="6">
    <source>
        <dbReference type="ARBA" id="ARBA00022741"/>
    </source>
</evidence>
<keyword evidence="8 12" id="KW-0653">Protein transport</keyword>
<dbReference type="SUPFAM" id="SSF81886">
    <property type="entry name" value="Helical scaffold and wing domains of SecA"/>
    <property type="match status" value="1"/>
</dbReference>
<dbReference type="OrthoDB" id="9805579at2"/>
<keyword evidence="5 12" id="KW-0963">Cytoplasm</keyword>
<evidence type="ECO:0000313" key="19">
    <source>
        <dbReference type="Proteomes" id="UP000067476"/>
    </source>
</evidence>
<evidence type="ECO:0000256" key="5">
    <source>
        <dbReference type="ARBA" id="ARBA00022490"/>
    </source>
</evidence>
<dbReference type="GO" id="GO:0065002">
    <property type="term" value="P:intracellular protein transmembrane transport"/>
    <property type="evidence" value="ECO:0007669"/>
    <property type="project" value="UniProtKB-UniRule"/>
</dbReference>
<dbReference type="InterPro" id="IPR011130">
    <property type="entry name" value="SecA_preprotein_X-link_dom"/>
</dbReference>
<dbReference type="Gene3D" id="1.10.3060.10">
    <property type="entry name" value="Helical scaffold and wing domains of SecA"/>
    <property type="match status" value="1"/>
</dbReference>
<dbReference type="InterPro" id="IPR000185">
    <property type="entry name" value="SecA"/>
</dbReference>
<keyword evidence="14" id="KW-0175">Coiled coil</keyword>
<dbReference type="Pfam" id="PF01043">
    <property type="entry name" value="SecA_PP_bind"/>
    <property type="match status" value="1"/>
</dbReference>
<evidence type="ECO:0000256" key="1">
    <source>
        <dbReference type="ARBA" id="ARBA00004170"/>
    </source>
</evidence>
<name>A0A0K1W0T6_9MOLU</name>
<feature type="domain" description="Helicase ATP-binding" evidence="15">
    <location>
        <begin position="79"/>
        <end position="237"/>
    </location>
</feature>
<evidence type="ECO:0000259" key="15">
    <source>
        <dbReference type="PROSITE" id="PS51192"/>
    </source>
</evidence>
<dbReference type="PANTHER" id="PTHR30612">
    <property type="entry name" value="SECA INNER MEMBRANE COMPONENT OF SEC PROTEIN SECRETION SYSTEM"/>
    <property type="match status" value="1"/>
</dbReference>
<comment type="subunit">
    <text evidence="12">Monomer and homodimer. Part of the essential Sec protein translocation apparatus which comprises SecA, SecYEG and auxiliary proteins SecDF. Other proteins may also be involved.</text>
</comment>
<dbReference type="PROSITE" id="PS51196">
    <property type="entry name" value="SECA_MOTOR_DEAD"/>
    <property type="match status" value="1"/>
</dbReference>
<protein>
    <recommendedName>
        <fullName evidence="12 13">Protein translocase subunit SecA</fullName>
        <ecNumber evidence="12">7.4.2.8</ecNumber>
    </recommendedName>
</protein>
<dbReference type="RefSeq" id="WP_075057823.1">
    <property type="nucleotide sequence ID" value="NZ_CP012357.1"/>
</dbReference>
<dbReference type="InterPro" id="IPR011115">
    <property type="entry name" value="SecA_DEAD"/>
</dbReference>
<dbReference type="GO" id="GO:0031522">
    <property type="term" value="C:cell envelope Sec protein transport complex"/>
    <property type="evidence" value="ECO:0007669"/>
    <property type="project" value="TreeGrafter"/>
</dbReference>
<dbReference type="InterPro" id="IPR036266">
    <property type="entry name" value="SecA_Wing/Scaffold_sf"/>
</dbReference>
<evidence type="ECO:0000256" key="14">
    <source>
        <dbReference type="SAM" id="Coils"/>
    </source>
</evidence>
<dbReference type="InterPro" id="IPR001650">
    <property type="entry name" value="Helicase_C-like"/>
</dbReference>
<dbReference type="SUPFAM" id="SSF52540">
    <property type="entry name" value="P-loop containing nucleoside triphosphate hydrolases"/>
    <property type="match status" value="2"/>
</dbReference>
<dbReference type="EMBL" id="CP012357">
    <property type="protein sequence ID" value="AKX33722.1"/>
    <property type="molecule type" value="Genomic_DNA"/>
</dbReference>
<reference evidence="18 19" key="1">
    <citation type="journal article" date="2015" name="Genome Announc.">
        <title>Complete Genome Sequence of Spiroplasma litorale TN-1T (DSM 21781), a Bacterium Isolated from a Green-Eyed Horsefly (Tabanus nigrovittatus).</title>
        <authorList>
            <person name="Lo W.S."/>
            <person name="Lai Y.C."/>
            <person name="Lien Y.W."/>
            <person name="Wang T.H."/>
            <person name="Kuo C.H."/>
        </authorList>
    </citation>
    <scope>NUCLEOTIDE SEQUENCE [LARGE SCALE GENOMIC DNA]</scope>
    <source>
        <strain evidence="18 19">TN-1</strain>
    </source>
</reference>
<dbReference type="InterPro" id="IPR036670">
    <property type="entry name" value="SecA_X-link_sf"/>
</dbReference>
<dbReference type="PROSITE" id="PS51194">
    <property type="entry name" value="HELICASE_CTER"/>
    <property type="match status" value="1"/>
</dbReference>
<keyword evidence="4 12" id="KW-1003">Cell membrane</keyword>
<evidence type="ECO:0000259" key="16">
    <source>
        <dbReference type="PROSITE" id="PS51194"/>
    </source>
</evidence>
<evidence type="ECO:0000259" key="17">
    <source>
        <dbReference type="PROSITE" id="PS51196"/>
    </source>
</evidence>
<organism evidence="18 19">
    <name type="scientific">Spiroplasma litorale</name>
    <dbReference type="NCBI Taxonomy" id="216942"/>
    <lineage>
        <taxon>Bacteria</taxon>
        <taxon>Bacillati</taxon>
        <taxon>Mycoplasmatota</taxon>
        <taxon>Mollicutes</taxon>
        <taxon>Entomoplasmatales</taxon>
        <taxon>Spiroplasmataceae</taxon>
        <taxon>Spiroplasma</taxon>
    </lineage>
</organism>
<keyword evidence="7 12" id="KW-0067">ATP-binding</keyword>
<dbReference type="NCBIfam" id="TIGR00963">
    <property type="entry name" value="secA"/>
    <property type="match status" value="1"/>
</dbReference>
<dbReference type="GO" id="GO:0005829">
    <property type="term" value="C:cytosol"/>
    <property type="evidence" value="ECO:0007669"/>
    <property type="project" value="TreeGrafter"/>
</dbReference>
<dbReference type="PATRIC" id="fig|216942.3.peg.54"/>
<feature type="binding site" evidence="12">
    <location>
        <position position="484"/>
    </location>
    <ligand>
        <name>ATP</name>
        <dbReference type="ChEBI" id="CHEBI:30616"/>
    </ligand>
</feature>
<dbReference type="GO" id="GO:0008564">
    <property type="term" value="F:protein-exporting ATPase activity"/>
    <property type="evidence" value="ECO:0007669"/>
    <property type="project" value="UniProtKB-EC"/>
</dbReference>
<dbReference type="GO" id="GO:0017038">
    <property type="term" value="P:protein import"/>
    <property type="evidence" value="ECO:0007669"/>
    <property type="project" value="InterPro"/>
</dbReference>
<proteinExistence type="inferred from homology"/>
<evidence type="ECO:0000256" key="8">
    <source>
        <dbReference type="ARBA" id="ARBA00022927"/>
    </source>
</evidence>
<dbReference type="SMART" id="SM00958">
    <property type="entry name" value="SecA_PP_bind"/>
    <property type="match status" value="1"/>
</dbReference>
<keyword evidence="3 12" id="KW-0813">Transport</keyword>
<evidence type="ECO:0000256" key="10">
    <source>
        <dbReference type="ARBA" id="ARBA00023010"/>
    </source>
</evidence>
<feature type="binding site" evidence="12">
    <location>
        <begin position="95"/>
        <end position="99"/>
    </location>
    <ligand>
        <name>ATP</name>
        <dbReference type="ChEBI" id="CHEBI:30616"/>
    </ligand>
</feature>
<dbReference type="GO" id="GO:0005524">
    <property type="term" value="F:ATP binding"/>
    <property type="evidence" value="ECO:0007669"/>
    <property type="project" value="UniProtKB-UniRule"/>
</dbReference>
<dbReference type="Pfam" id="PF21090">
    <property type="entry name" value="P-loop_SecA"/>
    <property type="match status" value="1"/>
</dbReference>
<dbReference type="AlphaFoldDB" id="A0A0K1W0T6"/>
<dbReference type="CDD" id="cd18803">
    <property type="entry name" value="SF2_C_secA"/>
    <property type="match status" value="1"/>
</dbReference>
<evidence type="ECO:0000256" key="4">
    <source>
        <dbReference type="ARBA" id="ARBA00022475"/>
    </source>
</evidence>
<dbReference type="InterPro" id="IPR011116">
    <property type="entry name" value="SecA_Wing/Scaffold"/>
</dbReference>
<evidence type="ECO:0000256" key="2">
    <source>
        <dbReference type="ARBA" id="ARBA00007650"/>
    </source>
</evidence>
<comment type="similarity">
    <text evidence="2 12 13">Belongs to the SecA family.</text>
</comment>
<evidence type="ECO:0000256" key="11">
    <source>
        <dbReference type="ARBA" id="ARBA00023136"/>
    </source>
</evidence>
<evidence type="ECO:0000256" key="12">
    <source>
        <dbReference type="HAMAP-Rule" id="MF_01382"/>
    </source>
</evidence>
<dbReference type="GO" id="GO:0005886">
    <property type="term" value="C:plasma membrane"/>
    <property type="evidence" value="ECO:0007669"/>
    <property type="project" value="UniProtKB-SubCell"/>
</dbReference>
<evidence type="ECO:0000256" key="9">
    <source>
        <dbReference type="ARBA" id="ARBA00022967"/>
    </source>
</evidence>
<evidence type="ECO:0000313" key="18">
    <source>
        <dbReference type="EMBL" id="AKX33722.1"/>
    </source>
</evidence>
<dbReference type="InterPro" id="IPR014018">
    <property type="entry name" value="SecA_motor_DEAD"/>
</dbReference>
<evidence type="ECO:0000256" key="13">
    <source>
        <dbReference type="RuleBase" id="RU003874"/>
    </source>
</evidence>
<dbReference type="PANTHER" id="PTHR30612:SF0">
    <property type="entry name" value="CHLOROPLAST PROTEIN-TRANSPORTING ATPASE"/>
    <property type="match status" value="1"/>
</dbReference>
<dbReference type="CDD" id="cd17928">
    <property type="entry name" value="DEXDc_SecA"/>
    <property type="match status" value="1"/>
</dbReference>
<dbReference type="Pfam" id="PF07516">
    <property type="entry name" value="SecA_SW"/>
    <property type="match status" value="1"/>
</dbReference>
<dbReference type="NCBIfam" id="NF006630">
    <property type="entry name" value="PRK09200.1"/>
    <property type="match status" value="1"/>
</dbReference>
<dbReference type="InterPro" id="IPR014001">
    <property type="entry name" value="Helicase_ATP-bd"/>
</dbReference>
<dbReference type="EC" id="7.4.2.8" evidence="12"/>
<dbReference type="FunFam" id="3.40.50.300:FF:000429">
    <property type="entry name" value="Preprotein translocase subunit SecA"/>
    <property type="match status" value="1"/>
</dbReference>
<dbReference type="SMART" id="SM00957">
    <property type="entry name" value="SecA_DEAD"/>
    <property type="match status" value="1"/>
</dbReference>
<dbReference type="PROSITE" id="PS51192">
    <property type="entry name" value="HELICASE_ATP_BIND_1"/>
    <property type="match status" value="1"/>
</dbReference>
<dbReference type="InterPro" id="IPR044722">
    <property type="entry name" value="SecA_SF2_C"/>
</dbReference>
<feature type="domain" description="SecA family profile" evidence="17">
    <location>
        <begin position="1"/>
        <end position="562"/>
    </location>
</feature>
<feature type="domain" description="Helicase C-terminal" evidence="16">
    <location>
        <begin position="406"/>
        <end position="575"/>
    </location>
</feature>
<feature type="binding site" evidence="12">
    <location>
        <position position="77"/>
    </location>
    <ligand>
        <name>ATP</name>
        <dbReference type="ChEBI" id="CHEBI:30616"/>
    </ligand>
</feature>
<keyword evidence="6 12" id="KW-0547">Nucleotide-binding</keyword>
<gene>
    <name evidence="12 18" type="primary">secA</name>
    <name evidence="18" type="ORF">SLITO_v1c00540</name>
</gene>
<dbReference type="KEGG" id="sll:SLITO_v1c00540"/>
<dbReference type="PRINTS" id="PR00906">
    <property type="entry name" value="SECA"/>
</dbReference>
<keyword evidence="9 12" id="KW-1278">Translocase</keyword>
<comment type="subcellular location">
    <subcellularLocation>
        <location evidence="12">Cell membrane</location>
        <topology evidence="12">Peripheral membrane protein</topology>
        <orientation evidence="12">Cytoplasmic side</orientation>
    </subcellularLocation>
    <subcellularLocation>
        <location evidence="12">Cytoplasm</location>
    </subcellularLocation>
    <subcellularLocation>
        <location evidence="1">Membrane</location>
        <topology evidence="1">Peripheral membrane protein</topology>
    </subcellularLocation>
    <text evidence="12">Distribution is 50-50.</text>
</comment>
<comment type="function">
    <text evidence="12">Part of the Sec protein translocase complex. Interacts with the SecYEG preprotein conducting channel. Has a central role in coupling the hydrolysis of ATP to the transfer of proteins into and across the cell membrane, serving as an ATP-driven molecular motor driving the stepwise translocation of polypeptide chains across the membrane.</text>
</comment>
<dbReference type="Pfam" id="PF07517">
    <property type="entry name" value="SecA_DEAD"/>
    <property type="match status" value="1"/>
</dbReference>
<dbReference type="HAMAP" id="MF_01382">
    <property type="entry name" value="SecA"/>
    <property type="match status" value="1"/>
</dbReference>
<evidence type="ECO:0000256" key="3">
    <source>
        <dbReference type="ARBA" id="ARBA00022448"/>
    </source>
</evidence>
<dbReference type="Gene3D" id="3.90.1440.10">
    <property type="entry name" value="SecA, preprotein cross-linking domain"/>
    <property type="match status" value="1"/>
</dbReference>
<dbReference type="GO" id="GO:0043952">
    <property type="term" value="P:protein transport by the Sec complex"/>
    <property type="evidence" value="ECO:0007669"/>
    <property type="project" value="TreeGrafter"/>
</dbReference>
<dbReference type="STRING" id="216942.SLITO_v1c00540"/>
<dbReference type="Gene3D" id="3.40.50.300">
    <property type="entry name" value="P-loop containing nucleotide triphosphate hydrolases"/>
    <property type="match status" value="3"/>
</dbReference>
<comment type="catalytic activity">
    <reaction evidence="12">
        <text>ATP + H2O + cellular proteinSide 1 = ADP + phosphate + cellular proteinSide 2.</text>
        <dbReference type="EC" id="7.4.2.8"/>
    </reaction>
</comment>
<keyword evidence="19" id="KW-1185">Reference proteome</keyword>
<feature type="coiled-coil region" evidence="14">
    <location>
        <begin position="850"/>
        <end position="908"/>
    </location>
</feature>
<dbReference type="GO" id="GO:0006605">
    <property type="term" value="P:protein targeting"/>
    <property type="evidence" value="ECO:0007669"/>
    <property type="project" value="UniProtKB-UniRule"/>
</dbReference>
<evidence type="ECO:0000256" key="7">
    <source>
        <dbReference type="ARBA" id="ARBA00022840"/>
    </source>
</evidence>
<keyword evidence="10 12" id="KW-0811">Translocation</keyword>
<keyword evidence="11 12" id="KW-0472">Membrane</keyword>